<dbReference type="InterPro" id="IPR003018">
    <property type="entry name" value="GAF"/>
</dbReference>
<dbReference type="InterPro" id="IPR029787">
    <property type="entry name" value="Nucleotide_cyclase"/>
</dbReference>
<evidence type="ECO:0000256" key="2">
    <source>
        <dbReference type="ARBA" id="ARBA00022777"/>
    </source>
</evidence>
<dbReference type="InterPro" id="IPR052155">
    <property type="entry name" value="Biofilm_reg_signaling"/>
</dbReference>
<proteinExistence type="predicted"/>
<reference evidence="7 8" key="1">
    <citation type="submission" date="2021-10" db="EMBL/GenBank/DDBJ databases">
        <authorList>
            <person name="Koch H."/>
        </authorList>
    </citation>
    <scope>NUCLEOTIDE SEQUENCE [LARGE SCALE GENOMIC DNA]</scope>
    <source>
        <strain evidence="7">6680</strain>
    </source>
</reference>
<dbReference type="PROSITE" id="PS50110">
    <property type="entry name" value="RESPONSE_REGULATORY"/>
    <property type="match status" value="1"/>
</dbReference>
<name>A0ABN8AJY0_9PROT</name>
<dbReference type="Pfam" id="PF00563">
    <property type="entry name" value="EAL"/>
    <property type="match status" value="1"/>
</dbReference>
<dbReference type="SUPFAM" id="SSF55073">
    <property type="entry name" value="Nucleotide cyclase"/>
    <property type="match status" value="1"/>
</dbReference>
<evidence type="ECO:0000313" key="7">
    <source>
        <dbReference type="EMBL" id="CAG9931901.1"/>
    </source>
</evidence>
<dbReference type="InterPro" id="IPR001633">
    <property type="entry name" value="EAL_dom"/>
</dbReference>
<organism evidence="7 8">
    <name type="scientific">Candidatus Nitrotoga arctica</name>
    <dbReference type="NCBI Taxonomy" id="453162"/>
    <lineage>
        <taxon>Bacteria</taxon>
        <taxon>Pseudomonadati</taxon>
        <taxon>Pseudomonadota</taxon>
        <taxon>Betaproteobacteria</taxon>
        <taxon>Nitrosomonadales</taxon>
        <taxon>Gallionellaceae</taxon>
        <taxon>Candidatus Nitrotoga</taxon>
    </lineage>
</organism>
<dbReference type="Pfam" id="PF00990">
    <property type="entry name" value="GGDEF"/>
    <property type="match status" value="1"/>
</dbReference>
<dbReference type="SMART" id="SM00448">
    <property type="entry name" value="REC"/>
    <property type="match status" value="1"/>
</dbReference>
<dbReference type="PROSITE" id="PS50887">
    <property type="entry name" value="GGDEF"/>
    <property type="match status" value="1"/>
</dbReference>
<keyword evidence="7" id="KW-0548">Nucleotidyltransferase</keyword>
<protein>
    <submittedName>
        <fullName evidence="7">Diguanylate cyclase</fullName>
        <ecNumber evidence="7">2.7.7.65</ecNumber>
    </submittedName>
</protein>
<dbReference type="PANTHER" id="PTHR44757">
    <property type="entry name" value="DIGUANYLATE CYCLASE DGCP"/>
    <property type="match status" value="1"/>
</dbReference>
<dbReference type="SUPFAM" id="SSF52172">
    <property type="entry name" value="CheY-like"/>
    <property type="match status" value="1"/>
</dbReference>
<dbReference type="InterPro" id="IPR011006">
    <property type="entry name" value="CheY-like_superfamily"/>
</dbReference>
<dbReference type="InterPro" id="IPR000160">
    <property type="entry name" value="GGDEF_dom"/>
</dbReference>
<gene>
    <name evidence="7" type="ORF">NTG6680_0648</name>
</gene>
<accession>A0ABN8AJY0</accession>
<dbReference type="Proteomes" id="UP000839052">
    <property type="component" value="Chromosome"/>
</dbReference>
<evidence type="ECO:0000259" key="4">
    <source>
        <dbReference type="PROSITE" id="PS50110"/>
    </source>
</evidence>
<dbReference type="CDD" id="cd01948">
    <property type="entry name" value="EAL"/>
    <property type="match status" value="1"/>
</dbReference>
<evidence type="ECO:0000313" key="8">
    <source>
        <dbReference type="Proteomes" id="UP000839052"/>
    </source>
</evidence>
<evidence type="ECO:0000256" key="3">
    <source>
        <dbReference type="PROSITE-ProRule" id="PRU00169"/>
    </source>
</evidence>
<dbReference type="CDD" id="cd17538">
    <property type="entry name" value="REC_D1_PleD-like"/>
    <property type="match status" value="1"/>
</dbReference>
<dbReference type="InterPro" id="IPR043128">
    <property type="entry name" value="Rev_trsase/Diguanyl_cyclase"/>
</dbReference>
<dbReference type="Gene3D" id="3.30.70.270">
    <property type="match status" value="1"/>
</dbReference>
<dbReference type="InterPro" id="IPR035919">
    <property type="entry name" value="EAL_sf"/>
</dbReference>
<dbReference type="NCBIfam" id="TIGR00254">
    <property type="entry name" value="GGDEF"/>
    <property type="match status" value="1"/>
</dbReference>
<feature type="modified residue" description="4-aspartylphosphate" evidence="3">
    <location>
        <position position="56"/>
    </location>
</feature>
<dbReference type="Pfam" id="PF00072">
    <property type="entry name" value="Response_reg"/>
    <property type="match status" value="1"/>
</dbReference>
<keyword evidence="1 7" id="KW-0808">Transferase</keyword>
<dbReference type="Gene3D" id="3.30.450.40">
    <property type="match status" value="1"/>
</dbReference>
<evidence type="ECO:0000256" key="1">
    <source>
        <dbReference type="ARBA" id="ARBA00022679"/>
    </source>
</evidence>
<dbReference type="SMART" id="SM00052">
    <property type="entry name" value="EAL"/>
    <property type="match status" value="1"/>
</dbReference>
<dbReference type="PROSITE" id="PS50883">
    <property type="entry name" value="EAL"/>
    <property type="match status" value="1"/>
</dbReference>
<evidence type="ECO:0000259" key="6">
    <source>
        <dbReference type="PROSITE" id="PS50887"/>
    </source>
</evidence>
<feature type="domain" description="Response regulatory" evidence="4">
    <location>
        <begin position="7"/>
        <end position="123"/>
    </location>
</feature>
<dbReference type="Pfam" id="PF13185">
    <property type="entry name" value="GAF_2"/>
    <property type="match status" value="1"/>
</dbReference>
<dbReference type="Gene3D" id="3.20.20.450">
    <property type="entry name" value="EAL domain"/>
    <property type="match status" value="1"/>
</dbReference>
<dbReference type="SUPFAM" id="SSF55781">
    <property type="entry name" value="GAF domain-like"/>
    <property type="match status" value="1"/>
</dbReference>
<dbReference type="InterPro" id="IPR029016">
    <property type="entry name" value="GAF-like_dom_sf"/>
</dbReference>
<keyword evidence="3" id="KW-0597">Phosphoprotein</keyword>
<feature type="domain" description="EAL" evidence="5">
    <location>
        <begin position="511"/>
        <end position="765"/>
    </location>
</feature>
<dbReference type="SMART" id="SM00065">
    <property type="entry name" value="GAF"/>
    <property type="match status" value="1"/>
</dbReference>
<dbReference type="InterPro" id="IPR001789">
    <property type="entry name" value="Sig_transdc_resp-reg_receiver"/>
</dbReference>
<feature type="domain" description="GGDEF" evidence="6">
    <location>
        <begin position="369"/>
        <end position="502"/>
    </location>
</feature>
<dbReference type="EC" id="2.7.7.65" evidence="7"/>
<dbReference type="RefSeq" id="WP_239795936.1">
    <property type="nucleotide sequence ID" value="NZ_OU912926.1"/>
</dbReference>
<evidence type="ECO:0000259" key="5">
    <source>
        <dbReference type="PROSITE" id="PS50883"/>
    </source>
</evidence>
<dbReference type="Gene3D" id="3.40.50.2300">
    <property type="match status" value="1"/>
</dbReference>
<dbReference type="SMART" id="SM00267">
    <property type="entry name" value="GGDEF"/>
    <property type="match status" value="1"/>
</dbReference>
<dbReference type="SUPFAM" id="SSF141868">
    <property type="entry name" value="EAL domain-like"/>
    <property type="match status" value="1"/>
</dbReference>
<sequence length="775" mass="87256">MTSPIATILIVDDEPKNRSLLEVLLKPEGYLTVTANSGEEALAMVEENPPDLILLDVMMPGMDGYDVAAKLKTNPATRNLPIIMLSALDDRGSKLAGLSAGAEDFLTKPIDRAELWVRVRNLLRLKEYSDFLAQHNQLLEQAVRGRNEEITERKRAETQIIRLNRLYAILSDINAAIVRIRNRQELYTEACRIAVEHGHFRMAWIGSVDSKGTGLSPLAWSGFDEGYLDKITLAIRNNEADTLVLAMRALQEKKPVVCNDIDSDPKLAHWHIDARQRDYRSMGVFPLMGDDQPVGLFVLYASELNFFDMEEIKLLTEVTANISYALEYIKKEEKLNYLAYNDVLTGLPSRTLFHDRLVQALTNAHRHRDRLGVLFIDLDNFKNVNDSLGHHAGDMLLKQVAAMFSVCMREGDTVARLGGDEFVVILDSMTSEDDAWMVSQKILKLMTKPLTIEGHELLVTCSIGIALYPKDGEDAKALLQSADGALYLAKNKGRNNAQFCTAEMNAKALERLTLENDLRQAINRQEFLLHYQPRVDLISGEITGMEALVRWQHPVQGLLYPTKFIPVAEESGLIVPLGEWVLRTACEQNKAWQRAGLKPVSIAVNLSARQFKQQDLVEIVTRMLKETELDPSYLELELTESMVMQNVEAAIATLSQFQAIGVKLAIDDFGIGYSSLNYLKHFPISFLKIDQSFVRDITTNRDDAIIAKIIISMAHDLGLKVIAEGVETDGQKSFLSLHHCDEMQGYFFSMPIPAEEFEILLRERCCMSMTKPRLL</sequence>
<keyword evidence="8" id="KW-1185">Reference proteome</keyword>
<keyword evidence="2" id="KW-0418">Kinase</keyword>
<dbReference type="EMBL" id="OU912926">
    <property type="protein sequence ID" value="CAG9931901.1"/>
    <property type="molecule type" value="Genomic_DNA"/>
</dbReference>
<dbReference type="PANTHER" id="PTHR44757:SF2">
    <property type="entry name" value="BIOFILM ARCHITECTURE MAINTENANCE PROTEIN MBAA"/>
    <property type="match status" value="1"/>
</dbReference>
<dbReference type="GO" id="GO:0052621">
    <property type="term" value="F:diguanylate cyclase activity"/>
    <property type="evidence" value="ECO:0007669"/>
    <property type="project" value="UniProtKB-EC"/>
</dbReference>
<dbReference type="CDD" id="cd01949">
    <property type="entry name" value="GGDEF"/>
    <property type="match status" value="1"/>
</dbReference>